<accession>A0A1I2G899</accession>
<name>A0A1I2G899_9ACTN</name>
<proteinExistence type="predicted"/>
<evidence type="ECO:0000313" key="2">
    <source>
        <dbReference type="Proteomes" id="UP000199645"/>
    </source>
</evidence>
<dbReference type="InterPro" id="IPR036628">
    <property type="entry name" value="Clp_N_dom_sf"/>
</dbReference>
<reference evidence="1 2" key="1">
    <citation type="submission" date="2016-10" db="EMBL/GenBank/DDBJ databases">
        <authorList>
            <person name="de Groot N.N."/>
        </authorList>
    </citation>
    <scope>NUCLEOTIDE SEQUENCE [LARGE SCALE GENOMIC DNA]</scope>
    <source>
        <strain evidence="1 2">DSM 43019</strain>
    </source>
</reference>
<keyword evidence="2" id="KW-1185">Reference proteome</keyword>
<dbReference type="Proteomes" id="UP000199645">
    <property type="component" value="Unassembled WGS sequence"/>
</dbReference>
<sequence>MTDKVSAVMTVAKALGGERTGTAHLLAGTLRAGSRVRRVLDAHDVTPVVVHAVLRSRAERWATPDDVPAAIDRARLAHGEPTAEQLLVTLLEDPLSHAGELLRECGADVDAVREALISGRTPVRVERVPADLVAVRNRLIGRTRYRGRGVRGYLRTAIVRARVNYAETPVLWASLEADLIAKARGGPKRTDDVLRAMLMTYEVVCAYPHLPGPAHERYEGVRALVEVGVDWRRLAGWDCGEEDRVPVRELLKPGADWPEDTSALLGVLVSHPGNRAGRLLAENLVRVACVPPLSVDAS</sequence>
<dbReference type="Gene3D" id="1.10.1780.10">
    <property type="entry name" value="Clp, N-terminal domain"/>
    <property type="match status" value="1"/>
</dbReference>
<protein>
    <submittedName>
        <fullName evidence="1">Clp amino terminal domain-containing protein, pathogenicity island component</fullName>
    </submittedName>
</protein>
<organism evidence="1 2">
    <name type="scientific">Actinoplanes philippinensis</name>
    <dbReference type="NCBI Taxonomy" id="35752"/>
    <lineage>
        <taxon>Bacteria</taxon>
        <taxon>Bacillati</taxon>
        <taxon>Actinomycetota</taxon>
        <taxon>Actinomycetes</taxon>
        <taxon>Micromonosporales</taxon>
        <taxon>Micromonosporaceae</taxon>
        <taxon>Actinoplanes</taxon>
    </lineage>
</organism>
<dbReference type="STRING" id="35752.SAMN05421541_106271"/>
<dbReference type="RefSeq" id="WP_093615256.1">
    <property type="nucleotide sequence ID" value="NZ_BOMT01000023.1"/>
</dbReference>
<gene>
    <name evidence="1" type="ORF">SAMN05421541_106271</name>
</gene>
<dbReference type="EMBL" id="FONV01000006">
    <property type="protein sequence ID" value="SFF13200.1"/>
    <property type="molecule type" value="Genomic_DNA"/>
</dbReference>
<dbReference type="OrthoDB" id="3287727at2"/>
<dbReference type="AlphaFoldDB" id="A0A1I2G899"/>
<evidence type="ECO:0000313" key="1">
    <source>
        <dbReference type="EMBL" id="SFF13200.1"/>
    </source>
</evidence>